<proteinExistence type="predicted"/>
<protein>
    <submittedName>
        <fullName evidence="2">Uncharacterized protein</fullName>
    </submittedName>
</protein>
<comment type="caution">
    <text evidence="2">The sequence shown here is derived from an EMBL/GenBank/DDBJ whole genome shotgun (WGS) entry which is preliminary data.</text>
</comment>
<sequence>MALMKTALEKAVKGESVDLERTLAKVENLEEQNPPREKFLNEKRASIMNIKALEDLDGVDGGDLAALKALQQHHADENANALQRLDSREDAKTLLAIDNEEEDEELMDTPWNRAELQQLRQAKRELEIVVMDQERKLEDMVAFEDSEEFGNLILEMEEQREKIIVMEEEREGFRIMITELRNTIRKMEIAGTPSSLSNGSNSAATAAANASASTAASTMAAAAAARIREVEMVAQKERR</sequence>
<feature type="non-terminal residue" evidence="2">
    <location>
        <position position="239"/>
    </location>
</feature>
<keyword evidence="3" id="KW-1185">Reference proteome</keyword>
<dbReference type="AlphaFoldDB" id="A0AAD4D7R4"/>
<dbReference type="Proteomes" id="UP001194580">
    <property type="component" value="Unassembled WGS sequence"/>
</dbReference>
<gene>
    <name evidence="2" type="ORF">BGZ95_000830</name>
</gene>
<name>A0AAD4D7R4_9FUNG</name>
<feature type="compositionally biased region" description="Low complexity" evidence="1">
    <location>
        <begin position="194"/>
        <end position="215"/>
    </location>
</feature>
<reference evidence="2" key="1">
    <citation type="journal article" date="2020" name="Fungal Divers.">
        <title>Resolving the Mortierellaceae phylogeny through synthesis of multi-gene phylogenetics and phylogenomics.</title>
        <authorList>
            <person name="Vandepol N."/>
            <person name="Liber J."/>
            <person name="Desiro A."/>
            <person name="Na H."/>
            <person name="Kennedy M."/>
            <person name="Barry K."/>
            <person name="Grigoriev I.V."/>
            <person name="Miller A.N."/>
            <person name="O'Donnell K."/>
            <person name="Stajich J.E."/>
            <person name="Bonito G."/>
        </authorList>
    </citation>
    <scope>NUCLEOTIDE SEQUENCE</scope>
    <source>
        <strain evidence="2">NRRL 28262</strain>
    </source>
</reference>
<accession>A0AAD4D7R4</accession>
<organism evidence="2 3">
    <name type="scientific">Linnemannia exigua</name>
    <dbReference type="NCBI Taxonomy" id="604196"/>
    <lineage>
        <taxon>Eukaryota</taxon>
        <taxon>Fungi</taxon>
        <taxon>Fungi incertae sedis</taxon>
        <taxon>Mucoromycota</taxon>
        <taxon>Mortierellomycotina</taxon>
        <taxon>Mortierellomycetes</taxon>
        <taxon>Mortierellales</taxon>
        <taxon>Mortierellaceae</taxon>
        <taxon>Linnemannia</taxon>
    </lineage>
</organism>
<dbReference type="EMBL" id="JAAAIL010001160">
    <property type="protein sequence ID" value="KAG0271373.1"/>
    <property type="molecule type" value="Genomic_DNA"/>
</dbReference>
<evidence type="ECO:0000313" key="2">
    <source>
        <dbReference type="EMBL" id="KAG0271373.1"/>
    </source>
</evidence>
<evidence type="ECO:0000256" key="1">
    <source>
        <dbReference type="SAM" id="MobiDB-lite"/>
    </source>
</evidence>
<evidence type="ECO:0000313" key="3">
    <source>
        <dbReference type="Proteomes" id="UP001194580"/>
    </source>
</evidence>
<feature type="region of interest" description="Disordered" evidence="1">
    <location>
        <begin position="193"/>
        <end position="215"/>
    </location>
</feature>